<feature type="region of interest" description="Disordered" evidence="1">
    <location>
        <begin position="27"/>
        <end position="56"/>
    </location>
</feature>
<evidence type="ECO:0000313" key="2">
    <source>
        <dbReference type="EMBL" id="QJA53619.1"/>
    </source>
</evidence>
<reference evidence="2" key="1">
    <citation type="submission" date="2020-03" db="EMBL/GenBank/DDBJ databases">
        <title>The deep terrestrial virosphere.</title>
        <authorList>
            <person name="Holmfeldt K."/>
            <person name="Nilsson E."/>
            <person name="Simone D."/>
            <person name="Lopez-Fernandez M."/>
            <person name="Wu X."/>
            <person name="de Brujin I."/>
            <person name="Lundin D."/>
            <person name="Andersson A."/>
            <person name="Bertilsson S."/>
            <person name="Dopson M."/>
        </authorList>
    </citation>
    <scope>NUCLEOTIDE SEQUENCE</scope>
    <source>
        <strain evidence="2">TM448A03751</strain>
        <strain evidence="3">TM448B02932</strain>
    </source>
</reference>
<feature type="compositionally biased region" description="Basic and acidic residues" evidence="1">
    <location>
        <begin position="27"/>
        <end position="37"/>
    </location>
</feature>
<protein>
    <submittedName>
        <fullName evidence="2">Uncharacterized protein</fullName>
    </submittedName>
</protein>
<accession>A0A6H2A1K8</accession>
<evidence type="ECO:0000256" key="1">
    <source>
        <dbReference type="SAM" id="MobiDB-lite"/>
    </source>
</evidence>
<dbReference type="EMBL" id="MT144976">
    <property type="protein sequence ID" value="QJI02129.1"/>
    <property type="molecule type" value="Genomic_DNA"/>
</dbReference>
<sequence>MENEKSEPDPLNIEELIRQAEAQKKAWRLPKPDEANRGSKKPWQRLMDERIFKGPG</sequence>
<organism evidence="2">
    <name type="scientific">viral metagenome</name>
    <dbReference type="NCBI Taxonomy" id="1070528"/>
    <lineage>
        <taxon>unclassified sequences</taxon>
        <taxon>metagenomes</taxon>
        <taxon>organismal metagenomes</taxon>
    </lineage>
</organism>
<evidence type="ECO:0000313" key="3">
    <source>
        <dbReference type="EMBL" id="QJI02129.1"/>
    </source>
</evidence>
<name>A0A6H2A1K8_9ZZZZ</name>
<gene>
    <name evidence="2" type="ORF">TM448A03751_0003</name>
    <name evidence="3" type="ORF">TM448B02932_0009</name>
</gene>
<dbReference type="AlphaFoldDB" id="A0A6H2A1K8"/>
<dbReference type="EMBL" id="MT144436">
    <property type="protein sequence ID" value="QJA53619.1"/>
    <property type="molecule type" value="Genomic_DNA"/>
</dbReference>
<feature type="compositionally biased region" description="Basic and acidic residues" evidence="1">
    <location>
        <begin position="46"/>
        <end position="56"/>
    </location>
</feature>
<proteinExistence type="predicted"/>